<proteinExistence type="predicted"/>
<evidence type="ECO:0000256" key="1">
    <source>
        <dbReference type="ARBA" id="ARBA00023239"/>
    </source>
</evidence>
<evidence type="ECO:0000313" key="4">
    <source>
        <dbReference type="EMBL" id="NUU27745.1"/>
    </source>
</evidence>
<dbReference type="GO" id="GO:0005829">
    <property type="term" value="C:cytosol"/>
    <property type="evidence" value="ECO:0007669"/>
    <property type="project" value="TreeGrafter"/>
</dbReference>
<feature type="domain" description="Amidohydrolase-related" evidence="3">
    <location>
        <begin position="85"/>
        <end position="367"/>
    </location>
</feature>
<organism evidence="4 5">
    <name type="scientific">Curtobacterium citreum</name>
    <dbReference type="NCBI Taxonomy" id="2036"/>
    <lineage>
        <taxon>Bacteria</taxon>
        <taxon>Bacillati</taxon>
        <taxon>Actinomycetota</taxon>
        <taxon>Actinomycetes</taxon>
        <taxon>Micrococcales</taxon>
        <taxon>Microbacteriaceae</taxon>
        <taxon>Curtobacterium</taxon>
    </lineage>
</organism>
<dbReference type="PANTHER" id="PTHR21240">
    <property type="entry name" value="2-AMINO-3-CARBOXYLMUCONATE-6-SEMIALDEHYDE DECARBOXYLASE"/>
    <property type="match status" value="1"/>
</dbReference>
<dbReference type="Proteomes" id="UP000539146">
    <property type="component" value="Unassembled WGS sequence"/>
</dbReference>
<protein>
    <submittedName>
        <fullName evidence="4">Amidohydrolase family protein</fullName>
    </submittedName>
</protein>
<dbReference type="PANTHER" id="PTHR21240:SF30">
    <property type="entry name" value="AMIDOHYDROLASE-RELATED DOMAIN-CONTAINING PROTEIN-RELATED"/>
    <property type="match status" value="1"/>
</dbReference>
<dbReference type="SUPFAM" id="SSF51556">
    <property type="entry name" value="Metallo-dependent hydrolases"/>
    <property type="match status" value="1"/>
</dbReference>
<keyword evidence="4" id="KW-0378">Hydrolase</keyword>
<feature type="region of interest" description="Disordered" evidence="2">
    <location>
        <begin position="1"/>
        <end position="29"/>
    </location>
</feature>
<evidence type="ECO:0000256" key="2">
    <source>
        <dbReference type="SAM" id="MobiDB-lite"/>
    </source>
</evidence>
<dbReference type="InterPro" id="IPR032466">
    <property type="entry name" value="Metal_Hydrolase"/>
</dbReference>
<sequence length="368" mass="39672">MTDGRRVAGPPRASRPSRTACPPDARAACGRPRGLRRTVRSVDETLIGIEEHWTSEPVDRALRALSGDAADVSLVLNDHGDVARRLADLGELRLEAMDRQGVDVQVLSLAPPGAQVPSAADAVALSRDANDRAADAVRAHPDRFRAMATLPLVDPAAAAAELERAVASGLTGVMVYGRVGDVMLDDPRYDDLWAVAERLRQPVFIHPQVPPRAVRDAVYGGLGEPVDLALATFGWGWHLEAGTAALRLMASGALDRHPDLQLVLGHWGELLLFWHGRADGVARMAGLDRTVTEYLRQNVWITASGMLDPALLHHALAVTSADRLLFSTDHPFQDPSATEIAAFLDAFPDDDSRRAFASGNARRLFGLS</sequence>
<dbReference type="EMBL" id="JABMCG010000093">
    <property type="protein sequence ID" value="NUU27745.1"/>
    <property type="molecule type" value="Genomic_DNA"/>
</dbReference>
<dbReference type="AlphaFoldDB" id="A0A850DTD6"/>
<dbReference type="Gene3D" id="3.20.20.140">
    <property type="entry name" value="Metal-dependent hydrolases"/>
    <property type="match status" value="1"/>
</dbReference>
<reference evidence="4 5" key="1">
    <citation type="submission" date="2020-05" db="EMBL/GenBank/DDBJ databases">
        <title>Genome Sequencing of Type Strains.</title>
        <authorList>
            <person name="Lemaire J.F."/>
            <person name="Inderbitzin P."/>
            <person name="Gregorio O.A."/>
            <person name="Collins S.B."/>
            <person name="Wespe N."/>
            <person name="Knight-Connoni V."/>
        </authorList>
    </citation>
    <scope>NUCLEOTIDE SEQUENCE [LARGE SCALE GENOMIC DNA]</scope>
    <source>
        <strain evidence="4 5">DSM 20512</strain>
    </source>
</reference>
<accession>A0A850DTD6</accession>
<dbReference type="InterPro" id="IPR032465">
    <property type="entry name" value="ACMSD"/>
</dbReference>
<dbReference type="GO" id="GO:0016831">
    <property type="term" value="F:carboxy-lyase activity"/>
    <property type="evidence" value="ECO:0007669"/>
    <property type="project" value="InterPro"/>
</dbReference>
<dbReference type="Pfam" id="PF04909">
    <property type="entry name" value="Amidohydro_2"/>
    <property type="match status" value="1"/>
</dbReference>
<dbReference type="GO" id="GO:0019748">
    <property type="term" value="P:secondary metabolic process"/>
    <property type="evidence" value="ECO:0007669"/>
    <property type="project" value="TreeGrafter"/>
</dbReference>
<name>A0A850DTD6_9MICO</name>
<gene>
    <name evidence="4" type="ORF">HP467_06410</name>
</gene>
<dbReference type="InterPro" id="IPR006680">
    <property type="entry name" value="Amidohydro-rel"/>
</dbReference>
<comment type="caution">
    <text evidence="4">The sequence shown here is derived from an EMBL/GenBank/DDBJ whole genome shotgun (WGS) entry which is preliminary data.</text>
</comment>
<dbReference type="GO" id="GO:0016787">
    <property type="term" value="F:hydrolase activity"/>
    <property type="evidence" value="ECO:0007669"/>
    <property type="project" value="UniProtKB-KW"/>
</dbReference>
<keyword evidence="1" id="KW-0456">Lyase</keyword>
<evidence type="ECO:0000313" key="5">
    <source>
        <dbReference type="Proteomes" id="UP000539146"/>
    </source>
</evidence>
<evidence type="ECO:0000259" key="3">
    <source>
        <dbReference type="Pfam" id="PF04909"/>
    </source>
</evidence>